<feature type="transmembrane region" description="Helical" evidence="1">
    <location>
        <begin position="91"/>
        <end position="111"/>
    </location>
</feature>
<protein>
    <recommendedName>
        <fullName evidence="4">Fenitrothion hydrolase</fullName>
    </recommendedName>
</protein>
<keyword evidence="1" id="KW-0472">Membrane</keyword>
<feature type="transmembrane region" description="Helical" evidence="1">
    <location>
        <begin position="206"/>
        <end position="224"/>
    </location>
</feature>
<dbReference type="RefSeq" id="WP_354697868.1">
    <property type="nucleotide sequence ID" value="NZ_CP114014.1"/>
</dbReference>
<keyword evidence="1" id="KW-1133">Transmembrane helix</keyword>
<feature type="transmembrane region" description="Helical" evidence="1">
    <location>
        <begin position="372"/>
        <end position="394"/>
    </location>
</feature>
<proteinExistence type="predicted"/>
<keyword evidence="2" id="KW-0732">Signal</keyword>
<evidence type="ECO:0000256" key="2">
    <source>
        <dbReference type="SAM" id="SignalP"/>
    </source>
</evidence>
<feature type="transmembrane region" description="Helical" evidence="1">
    <location>
        <begin position="123"/>
        <end position="147"/>
    </location>
</feature>
<evidence type="ECO:0000313" key="3">
    <source>
        <dbReference type="EMBL" id="XAY06644.1"/>
    </source>
</evidence>
<keyword evidence="1" id="KW-0812">Transmembrane</keyword>
<dbReference type="KEGG" id="parq:DSM112329_03519"/>
<feature type="transmembrane region" description="Helical" evidence="1">
    <location>
        <begin position="43"/>
        <end position="64"/>
    </location>
</feature>
<gene>
    <name evidence="3" type="ORF">DSM112329_03519</name>
</gene>
<dbReference type="EMBL" id="CP114014">
    <property type="protein sequence ID" value="XAY06644.1"/>
    <property type="molecule type" value="Genomic_DNA"/>
</dbReference>
<accession>A0AAU7AYE2</accession>
<sequence>MRHPAARTLAATAVASVTLAAAGPALADAHGLVGRTDLPIPRWLFAWAAAAVLVVSFVALATLWPKPRLETATGPAPGRTLLTLPARAGEVLCAAFGMGVFLVTVYAGFAGTQDAPTANLAPTVIYVVFWIGIPILSLVLGDVFRAFSPWRTAARLLQHAEARVRGADSTPAAPRAYPERLGYWPAAAGILVFAWVELIYTGRDDPSQLATMAVAYAVVQVVGMRRYGIDAWTERADAFGVVFAFYGRIGPLFLEAGRLATRPWLSALPAIKAVPGTVGLLCVMIGTTSYDGFSLGATWRDLAPDLTDVFESAGLDFPQAYEVAQTIGMVVVVLLVAGLYRLGVEGMKSVGGTPRTDDLAGRFAHSLIPISLAYVVAHYISLLLFQGQAIWFLASDPLGDGTDLFGTADHRIDYFISATGIWYLQVGALVLGHAAGLVLAHDRALVLYRRPRDATRSQYWMLAVMVGFTSLGLWLLSAQGE</sequence>
<evidence type="ECO:0000256" key="1">
    <source>
        <dbReference type="SAM" id="Phobius"/>
    </source>
</evidence>
<dbReference type="AlphaFoldDB" id="A0AAU7AYE2"/>
<evidence type="ECO:0008006" key="4">
    <source>
        <dbReference type="Google" id="ProtNLM"/>
    </source>
</evidence>
<organism evidence="3">
    <name type="scientific">Paraconexibacter sp. AEG42_29</name>
    <dbReference type="NCBI Taxonomy" id="2997339"/>
    <lineage>
        <taxon>Bacteria</taxon>
        <taxon>Bacillati</taxon>
        <taxon>Actinomycetota</taxon>
        <taxon>Thermoleophilia</taxon>
        <taxon>Solirubrobacterales</taxon>
        <taxon>Paraconexibacteraceae</taxon>
        <taxon>Paraconexibacter</taxon>
    </lineage>
</organism>
<feature type="chain" id="PRO_5043447885" description="Fenitrothion hydrolase" evidence="2">
    <location>
        <begin position="28"/>
        <end position="481"/>
    </location>
</feature>
<feature type="transmembrane region" description="Helical" evidence="1">
    <location>
        <begin position="323"/>
        <end position="342"/>
    </location>
</feature>
<feature type="transmembrane region" description="Helical" evidence="1">
    <location>
        <begin position="181"/>
        <end position="200"/>
    </location>
</feature>
<feature type="transmembrane region" description="Helical" evidence="1">
    <location>
        <begin position="459"/>
        <end position="477"/>
    </location>
</feature>
<reference evidence="3" key="1">
    <citation type="submission" date="2022-12" db="EMBL/GenBank/DDBJ databases">
        <title>Paraconexibacter alkalitolerans sp. nov. and Baekduia alba sp. nov., isolated from soil and emended description of the genera Paraconexibacter (Chun et al., 2020) and Baekduia (An et al., 2020).</title>
        <authorList>
            <person name="Vieira S."/>
            <person name="Huber K.J."/>
            <person name="Geppert A."/>
            <person name="Wolf J."/>
            <person name="Neumann-Schaal M."/>
            <person name="Muesken M."/>
            <person name="Overmann J."/>
        </authorList>
    </citation>
    <scope>NUCLEOTIDE SEQUENCE</scope>
    <source>
        <strain evidence="3">AEG42_29</strain>
    </source>
</reference>
<name>A0AAU7AYE2_9ACTN</name>
<feature type="transmembrane region" description="Helical" evidence="1">
    <location>
        <begin position="414"/>
        <end position="439"/>
    </location>
</feature>
<feature type="signal peptide" evidence="2">
    <location>
        <begin position="1"/>
        <end position="27"/>
    </location>
</feature>